<dbReference type="Pfam" id="PF00004">
    <property type="entry name" value="AAA"/>
    <property type="match status" value="1"/>
</dbReference>
<sequence length="369" mass="42797">ESLQPVTIQFNPHCIKEIPSYKSTQFDDPPNLENVENKAVDIHIIQHPKLEIKLTGKEHVFDGSAVTVTEPESLWILSPNKPIYDIFNWYLTCVDECVLKSNIYRWSKRDQYWMRQSACEPLDRSLVFGYDDIFDQIEQDMDAISKKEELLKLIGRSSSLNYLLHGPPGYGKTSTIKVIATQNELDVYIASFNGITDESVIQKIMTPIDHGKAILLIEDFDRYMKSQDSNMSAFLNALDGVEPSQGIIRFFTANNPEVIVRNKAFTSRMQRVWRFDRLCEDSTNKRVKQMFEGQPEELVMQFGAEAVKHQLSMRDVTNLLFRNIMKEDGLRKSIEQIPDYLEEREMLINTDNQETVQDKEPTVDARYDY</sequence>
<evidence type="ECO:0000313" key="2">
    <source>
        <dbReference type="EMBL" id="KAL0477945.1"/>
    </source>
</evidence>
<name>A0AAW2YM54_9EUKA</name>
<dbReference type="InterPro" id="IPR003959">
    <property type="entry name" value="ATPase_AAA_core"/>
</dbReference>
<accession>A0AAW2YM54</accession>
<dbReference type="Gene3D" id="3.40.50.300">
    <property type="entry name" value="P-loop containing nucleotide triphosphate hydrolases"/>
    <property type="match status" value="1"/>
</dbReference>
<protein>
    <recommendedName>
        <fullName evidence="1">ATPase AAA-type core domain-containing protein</fullName>
    </recommendedName>
</protein>
<dbReference type="GO" id="GO:0016887">
    <property type="term" value="F:ATP hydrolysis activity"/>
    <property type="evidence" value="ECO:0007669"/>
    <property type="project" value="InterPro"/>
</dbReference>
<comment type="caution">
    <text evidence="2">The sequence shown here is derived from an EMBL/GenBank/DDBJ whole genome shotgun (WGS) entry which is preliminary data.</text>
</comment>
<dbReference type="GO" id="GO:0005524">
    <property type="term" value="F:ATP binding"/>
    <property type="evidence" value="ECO:0007669"/>
    <property type="project" value="InterPro"/>
</dbReference>
<keyword evidence="3" id="KW-1185">Reference proteome</keyword>
<dbReference type="Proteomes" id="UP001431209">
    <property type="component" value="Unassembled WGS sequence"/>
</dbReference>
<dbReference type="PANTHER" id="PTHR23070">
    <property type="entry name" value="BCS1 AAA-TYPE ATPASE"/>
    <property type="match status" value="1"/>
</dbReference>
<reference evidence="2 3" key="1">
    <citation type="submission" date="2024-03" db="EMBL/GenBank/DDBJ databases">
        <title>The Acrasis kona genome and developmental transcriptomes reveal deep origins of eukaryotic multicellular pathways.</title>
        <authorList>
            <person name="Sheikh S."/>
            <person name="Fu C.-J."/>
            <person name="Brown M.W."/>
            <person name="Baldauf S.L."/>
        </authorList>
    </citation>
    <scope>NUCLEOTIDE SEQUENCE [LARGE SCALE GENOMIC DNA]</scope>
    <source>
        <strain evidence="2 3">ATCC MYA-3509</strain>
    </source>
</reference>
<dbReference type="SUPFAM" id="SSF52540">
    <property type="entry name" value="P-loop containing nucleoside triphosphate hydrolases"/>
    <property type="match status" value="1"/>
</dbReference>
<evidence type="ECO:0000313" key="3">
    <source>
        <dbReference type="Proteomes" id="UP001431209"/>
    </source>
</evidence>
<feature type="domain" description="ATPase AAA-type core" evidence="1">
    <location>
        <begin position="162"/>
        <end position="276"/>
    </location>
</feature>
<dbReference type="InterPro" id="IPR050747">
    <property type="entry name" value="Mitochondrial_chaperone_BCS1"/>
</dbReference>
<dbReference type="AlphaFoldDB" id="A0AAW2YM54"/>
<gene>
    <name evidence="2" type="ORF">AKO1_012382</name>
</gene>
<dbReference type="EMBL" id="JAOPGA020000287">
    <property type="protein sequence ID" value="KAL0477945.1"/>
    <property type="molecule type" value="Genomic_DNA"/>
</dbReference>
<evidence type="ECO:0000259" key="1">
    <source>
        <dbReference type="Pfam" id="PF00004"/>
    </source>
</evidence>
<feature type="non-terminal residue" evidence="2">
    <location>
        <position position="1"/>
    </location>
</feature>
<dbReference type="InterPro" id="IPR027417">
    <property type="entry name" value="P-loop_NTPase"/>
</dbReference>
<organism evidence="2 3">
    <name type="scientific">Acrasis kona</name>
    <dbReference type="NCBI Taxonomy" id="1008807"/>
    <lineage>
        <taxon>Eukaryota</taxon>
        <taxon>Discoba</taxon>
        <taxon>Heterolobosea</taxon>
        <taxon>Tetramitia</taxon>
        <taxon>Eutetramitia</taxon>
        <taxon>Acrasidae</taxon>
        <taxon>Acrasis</taxon>
    </lineage>
</organism>
<proteinExistence type="predicted"/>